<feature type="compositionally biased region" description="Acidic residues" evidence="1">
    <location>
        <begin position="33"/>
        <end position="43"/>
    </location>
</feature>
<evidence type="ECO:0000256" key="2">
    <source>
        <dbReference type="SAM" id="SignalP"/>
    </source>
</evidence>
<feature type="compositionally biased region" description="Acidic residues" evidence="1">
    <location>
        <begin position="316"/>
        <end position="325"/>
    </location>
</feature>
<feature type="signal peptide" evidence="2">
    <location>
        <begin position="1"/>
        <end position="26"/>
    </location>
</feature>
<dbReference type="AlphaFoldDB" id="A0A7R9KBZ7"/>
<feature type="region of interest" description="Disordered" evidence="1">
    <location>
        <begin position="310"/>
        <end position="353"/>
    </location>
</feature>
<organism evidence="3">
    <name type="scientific">Medioppia subpectinata</name>
    <dbReference type="NCBI Taxonomy" id="1979941"/>
    <lineage>
        <taxon>Eukaryota</taxon>
        <taxon>Metazoa</taxon>
        <taxon>Ecdysozoa</taxon>
        <taxon>Arthropoda</taxon>
        <taxon>Chelicerata</taxon>
        <taxon>Arachnida</taxon>
        <taxon>Acari</taxon>
        <taxon>Acariformes</taxon>
        <taxon>Sarcoptiformes</taxon>
        <taxon>Oribatida</taxon>
        <taxon>Brachypylina</taxon>
        <taxon>Oppioidea</taxon>
        <taxon>Oppiidae</taxon>
        <taxon>Medioppia</taxon>
    </lineage>
</organism>
<dbReference type="Proteomes" id="UP000759131">
    <property type="component" value="Unassembled WGS sequence"/>
</dbReference>
<feature type="compositionally biased region" description="Basic residues" evidence="1">
    <location>
        <begin position="48"/>
        <end position="58"/>
    </location>
</feature>
<feature type="chain" id="PRO_5036210897" evidence="2">
    <location>
        <begin position="27"/>
        <end position="1037"/>
    </location>
</feature>
<proteinExistence type="predicted"/>
<keyword evidence="2" id="KW-0732">Signal</keyword>
<feature type="compositionally biased region" description="Basic residues" evidence="1">
    <location>
        <begin position="787"/>
        <end position="802"/>
    </location>
</feature>
<evidence type="ECO:0000313" key="4">
    <source>
        <dbReference type="Proteomes" id="UP000759131"/>
    </source>
</evidence>
<dbReference type="OrthoDB" id="6532066at2759"/>
<feature type="compositionally biased region" description="Basic residues" evidence="1">
    <location>
        <begin position="723"/>
        <end position="736"/>
    </location>
</feature>
<keyword evidence="4" id="KW-1185">Reference proteome</keyword>
<evidence type="ECO:0000313" key="3">
    <source>
        <dbReference type="EMBL" id="CAD7620218.1"/>
    </source>
</evidence>
<gene>
    <name evidence="3" type="ORF">OSB1V03_LOCUS712</name>
</gene>
<feature type="compositionally biased region" description="Basic and acidic residues" evidence="1">
    <location>
        <begin position="600"/>
        <end position="636"/>
    </location>
</feature>
<dbReference type="EMBL" id="CAJPIZ010000166">
    <property type="protein sequence ID" value="CAG2100648.1"/>
    <property type="molecule type" value="Genomic_DNA"/>
</dbReference>
<dbReference type="EMBL" id="OC854741">
    <property type="protein sequence ID" value="CAD7620218.1"/>
    <property type="molecule type" value="Genomic_DNA"/>
</dbReference>
<feature type="compositionally biased region" description="Basic and acidic residues" evidence="1">
    <location>
        <begin position="708"/>
        <end position="722"/>
    </location>
</feature>
<feature type="region of interest" description="Disordered" evidence="1">
    <location>
        <begin position="600"/>
        <end position="812"/>
    </location>
</feature>
<accession>A0A7R9KBZ7</accession>
<name>A0A7R9KBZ7_9ACAR</name>
<sequence>MVFKLQLKSTALVLCVLVLSDQLLEGLSLPDSEGGEGDDDYEGESAHPRRGGKTGKKGKGNDNPIGLPNGGKLPKAGGAIGNIVGTGVQTIKKGTMSGLAQALDDRFIQVDTLGNPHGGVPEDVIGHVRLCAQVVYSGVYIIVYLFIRYPLKILSKAILLTGTIGHIIAYASWCLNPLAWLDWTEDGKKVNTHNERLAQYKDEMKGRLIWTVDKGRHEDKQMYACCSLQDWKKKSIAEVPEAIGYMESYFFRLYKLCELLYCMKYQYGSQACDEVDLSPANEEPERVLPQSHVPIWFELFDHDQILEGLSLRPSDGDEGDDDYEGESAHPRRGGKTGKKGKDNPIGLPNGGKLPKAGGAIGNIVGTGVQTIKKGTMSGLAQALDDRFIQVDTLGNPHGGVPEDVIGLVRLCAQVVYSGVYIIVYLFIRYPLKILSKAILLTGTIGHIIAYANWCLNPLSWLDWLEDGKKVNTHNERLAQYKDELKGRLIWTIDKGRHEDKQMYACCSLQDWKKKSIAEVPEAIGYMESYFTRLYKLCELLYCMKYQYGSQACDEVDLSPANEEPDRVLPQSHVPIWFEFDQILEGLSLPDGGEREIELEYEHGKASKDKEGKDGEGDGDGDDAKAGKGKKAEKGGEESAGGDGDDEGPKGGKSGGKGKGGKKGKGSDDESGADGDGEGKAKGKKGKGKGGKSGKKGEEEGEGGGDGDGGEKGEDGEEGDKGGKKGKAKGKGGKSGKGKGGDGEEEDAEGSGGKSKKKKKTGDGDEGEGGDGEGGGEGGDGDDDSKGGKKGKAKVGKGGKSGKKGKDSSDGGLGKIGKAGGAIGGIVGSGGQTVKKGTMSGLARALDDRFIQVDLMGNAHGGVPEDLIGHVRLCAQVIYSGIYIILYLIIRYPLKILSKAILLTGSLGHIIAYANWCVNPISWMDWTSDGKKVNTHLERLVQFKDEMKGRLIWTVDKARHEDKQMYACCALQEWKKKSTAEVPEAIGYMEQYFTLLYKLCEILYCMKYQYGSPACDEVDMSPSNEEPERILPMAHVPI</sequence>
<reference evidence="3" key="1">
    <citation type="submission" date="2020-11" db="EMBL/GenBank/DDBJ databases">
        <authorList>
            <person name="Tran Van P."/>
        </authorList>
    </citation>
    <scope>NUCLEOTIDE SEQUENCE</scope>
</reference>
<evidence type="ECO:0000256" key="1">
    <source>
        <dbReference type="SAM" id="MobiDB-lite"/>
    </source>
</evidence>
<protein>
    <submittedName>
        <fullName evidence="3">Uncharacterized protein</fullName>
    </submittedName>
</protein>
<feature type="compositionally biased region" description="Basic residues" evidence="1">
    <location>
        <begin position="681"/>
        <end position="693"/>
    </location>
</feature>
<feature type="region of interest" description="Disordered" evidence="1">
    <location>
        <begin position="28"/>
        <end position="73"/>
    </location>
</feature>